<dbReference type="Gene3D" id="1.25.40.10">
    <property type="entry name" value="Tetratricopeptide repeat domain"/>
    <property type="match status" value="2"/>
</dbReference>
<name>A0A6M5YRZ0_9BACT</name>
<gene>
    <name evidence="1" type="ORF">FTUN_4327</name>
</gene>
<dbReference type="GO" id="GO:0004056">
    <property type="term" value="F:argininosuccinate lyase activity"/>
    <property type="evidence" value="ECO:0007669"/>
    <property type="project" value="UniProtKB-EC"/>
</dbReference>
<dbReference type="InterPro" id="IPR019734">
    <property type="entry name" value="TPR_rpt"/>
</dbReference>
<reference evidence="2" key="1">
    <citation type="submission" date="2020-05" db="EMBL/GenBank/DDBJ databases">
        <title>Frigoriglobus tundricola gen. nov., sp. nov., a psychrotolerant cellulolytic planctomycete of the family Gemmataceae with two divergent copies of 16S rRNA gene.</title>
        <authorList>
            <person name="Kulichevskaya I.S."/>
            <person name="Ivanova A.A."/>
            <person name="Naumoff D.G."/>
            <person name="Beletsky A.V."/>
            <person name="Rijpstra W.I.C."/>
            <person name="Sinninghe Damste J.S."/>
            <person name="Mardanov A.V."/>
            <person name="Ravin N.V."/>
            <person name="Dedysh S.N."/>
        </authorList>
    </citation>
    <scope>NUCLEOTIDE SEQUENCE [LARGE SCALE GENOMIC DNA]</scope>
    <source>
        <strain evidence="2">PL17</strain>
    </source>
</reference>
<dbReference type="Proteomes" id="UP000503447">
    <property type="component" value="Chromosome"/>
</dbReference>
<dbReference type="SUPFAM" id="SSF48452">
    <property type="entry name" value="TPR-like"/>
    <property type="match status" value="1"/>
</dbReference>
<keyword evidence="1" id="KW-0456">Lyase</keyword>
<dbReference type="EMBL" id="CP053452">
    <property type="protein sequence ID" value="QJW96768.1"/>
    <property type="molecule type" value="Genomic_DNA"/>
</dbReference>
<dbReference type="AlphaFoldDB" id="A0A6M5YRZ0"/>
<evidence type="ECO:0000313" key="1">
    <source>
        <dbReference type="EMBL" id="QJW96768.1"/>
    </source>
</evidence>
<dbReference type="EC" id="4.3.2.1" evidence="1"/>
<accession>A0A6M5YRZ0</accession>
<dbReference type="PANTHER" id="PTHR19959:SF119">
    <property type="entry name" value="FUNGAL LIPASE-LIKE DOMAIN-CONTAINING PROTEIN"/>
    <property type="match status" value="1"/>
</dbReference>
<dbReference type="SMART" id="SM00028">
    <property type="entry name" value="TPR"/>
    <property type="match status" value="4"/>
</dbReference>
<dbReference type="KEGG" id="ftj:FTUN_4327"/>
<organism evidence="1 2">
    <name type="scientific">Frigoriglobus tundricola</name>
    <dbReference type="NCBI Taxonomy" id="2774151"/>
    <lineage>
        <taxon>Bacteria</taxon>
        <taxon>Pseudomonadati</taxon>
        <taxon>Planctomycetota</taxon>
        <taxon>Planctomycetia</taxon>
        <taxon>Gemmatales</taxon>
        <taxon>Gemmataceae</taxon>
        <taxon>Frigoriglobus</taxon>
    </lineage>
</organism>
<protein>
    <submittedName>
        <fullName evidence="1">Argininosuccinate lyase</fullName>
        <ecNumber evidence="1">4.3.2.1</ecNumber>
    </submittedName>
</protein>
<dbReference type="PANTHER" id="PTHR19959">
    <property type="entry name" value="KINESIN LIGHT CHAIN"/>
    <property type="match status" value="1"/>
</dbReference>
<sequence>MFYGVGGVGKSWLLRKLKAELAEDRPFLPTALLDSDPLSGGTAYHTDSSKALAHIRQQFKDVLCPRFDLAYAWLRYKEGITEEPLLKGSGPAADAFEVVKSVGGALAGVPGVGHGLKKIGDAIKKHVFKKSRLEKWLAETTGQEDFLKLRSADPQQLYPELADRFLRDLAENLQPQDRYACRAVIFIDTFEALSRGVQGRAQLHERQSWVRDLHAADSPVLLVLAGRDQLPWDELEAAYADPKYLKQTLVGLSEPDSREFLGKEGVADPAVQKAVLRVSEDTRSGPQGAERGYHPLCLYLCAKTIVNDVAAGRAVDPSLFNMKPGDLGELAQRFLKSLPDPAQEVWVRRLALAPRFDESAARTAFSATPGAPQDAAWHVLRGYSFLQETDEDGWWTLHAKMRHALATGAEVETYHRDWQEYWHERAKSDVDASAALAWYHGWRLNPSDGLREWNALAESLRKARRMADHQEVLDWWEPTGLLRAGAKSADDAGVLNDIGIEYTKISLGNRSAHLQRAIACYEAALRVHTEAEFPQDWAMTQNNLGTAHQNLPTGDRGENVRRAIACYESALRVYTEAEFPQDWATTQNNLGNAYCNLPTGDRDENLRNAIACYELALRVRTEAEFPQQWAMTQNNLGNAYSDLPTGDRGENLRRAIACYELALRVRTEAEFPQQWAMTQNNLGTAYWNLPTGDRGENLRNAIACYELALRVYTEADFPQDWAMTQFNRGLALVALAETAATPSHLQTALEAFQFTERGYKAVGVESLVLRSRKQIERVQGMLQATASDRTGAET</sequence>
<proteinExistence type="predicted"/>
<keyword evidence="2" id="KW-1185">Reference proteome</keyword>
<evidence type="ECO:0000313" key="2">
    <source>
        <dbReference type="Proteomes" id="UP000503447"/>
    </source>
</evidence>
<dbReference type="InterPro" id="IPR011990">
    <property type="entry name" value="TPR-like_helical_dom_sf"/>
</dbReference>